<name>A0ABQ7BGQ0_BRACR</name>
<gene>
    <name evidence="1" type="ORF">DY000_02040849</name>
</gene>
<accession>A0ABQ7BGQ0</accession>
<dbReference type="Proteomes" id="UP000266723">
    <property type="component" value="Unassembled WGS sequence"/>
</dbReference>
<protein>
    <submittedName>
        <fullName evidence="1">Uncharacterized protein</fullName>
    </submittedName>
</protein>
<keyword evidence="2" id="KW-1185">Reference proteome</keyword>
<proteinExistence type="predicted"/>
<evidence type="ECO:0000313" key="1">
    <source>
        <dbReference type="EMBL" id="KAF3531733.1"/>
    </source>
</evidence>
<dbReference type="EMBL" id="QGKV02001507">
    <property type="protein sequence ID" value="KAF3531733.1"/>
    <property type="molecule type" value="Genomic_DNA"/>
</dbReference>
<evidence type="ECO:0000313" key="2">
    <source>
        <dbReference type="Proteomes" id="UP000266723"/>
    </source>
</evidence>
<reference evidence="1 2" key="1">
    <citation type="journal article" date="2020" name="BMC Genomics">
        <title>Intraspecific diversification of the crop wild relative Brassica cretica Lam. using demographic model selection.</title>
        <authorList>
            <person name="Kioukis A."/>
            <person name="Michalopoulou V.A."/>
            <person name="Briers L."/>
            <person name="Pirintsos S."/>
            <person name="Studholme D.J."/>
            <person name="Pavlidis P."/>
            <person name="Sarris P.F."/>
        </authorList>
    </citation>
    <scope>NUCLEOTIDE SEQUENCE [LARGE SCALE GENOMIC DNA]</scope>
    <source>
        <strain evidence="2">cv. PFS-1207/04</strain>
    </source>
</reference>
<sequence>MGRREAHILWEILRARNRAVTVGMLSVSSSSPDVCRGRDRLRCGQFCLPRRSRETWEKQAIEDKEINLDDIDFPTDDFPLPGWGPDFTPGDRSGTRKVPLPNCDFENFFSSFPPNFDLPPAVDELSRSRVIAKRYQRAQLGSQRELSSDATLSFQGKEGEKQISRLHNKASARDGNLVEDHARALRRAERKGRREVAVVVGSRACQFEVEYKKLKEAQERVGDFRECRGSVGTFWKTQEDEYTFEVELKIMTDSSDHAHAESMEPPIEGRIRGLWDPIPVSSDTEEIMADFTGEGG</sequence>
<organism evidence="1 2">
    <name type="scientific">Brassica cretica</name>
    <name type="common">Mustard</name>
    <dbReference type="NCBI Taxonomy" id="69181"/>
    <lineage>
        <taxon>Eukaryota</taxon>
        <taxon>Viridiplantae</taxon>
        <taxon>Streptophyta</taxon>
        <taxon>Embryophyta</taxon>
        <taxon>Tracheophyta</taxon>
        <taxon>Spermatophyta</taxon>
        <taxon>Magnoliopsida</taxon>
        <taxon>eudicotyledons</taxon>
        <taxon>Gunneridae</taxon>
        <taxon>Pentapetalae</taxon>
        <taxon>rosids</taxon>
        <taxon>malvids</taxon>
        <taxon>Brassicales</taxon>
        <taxon>Brassicaceae</taxon>
        <taxon>Brassiceae</taxon>
        <taxon>Brassica</taxon>
    </lineage>
</organism>
<comment type="caution">
    <text evidence="1">The sequence shown here is derived from an EMBL/GenBank/DDBJ whole genome shotgun (WGS) entry which is preliminary data.</text>
</comment>